<keyword evidence="9" id="KW-0479">Metal-binding</keyword>
<dbReference type="PROSITE" id="PS00470">
    <property type="entry name" value="IDH_IMDH"/>
    <property type="match status" value="1"/>
</dbReference>
<comment type="caution">
    <text evidence="20">The sequence shown here is derived from an EMBL/GenBank/DDBJ whole genome shotgun (WGS) entry which is preliminary data.</text>
</comment>
<evidence type="ECO:0000256" key="9">
    <source>
        <dbReference type="ARBA" id="ARBA00022723"/>
    </source>
</evidence>
<dbReference type="InterPro" id="IPR019818">
    <property type="entry name" value="IsoCit/isopropylmalate_DH_CS"/>
</dbReference>
<evidence type="ECO:0000259" key="19">
    <source>
        <dbReference type="SMART" id="SM01329"/>
    </source>
</evidence>
<dbReference type="EMBL" id="PDJQ01000001">
    <property type="protein sequence ID" value="PFG72918.1"/>
    <property type="molecule type" value="Genomic_DNA"/>
</dbReference>
<keyword evidence="8" id="KW-0816">Tricarboxylic acid cycle</keyword>
<keyword evidence="12" id="KW-0560">Oxidoreductase</keyword>
<proteinExistence type="inferred from homology"/>
<dbReference type="GO" id="GO:0051287">
    <property type="term" value="F:NAD binding"/>
    <property type="evidence" value="ECO:0007669"/>
    <property type="project" value="InterPro"/>
</dbReference>
<dbReference type="InterPro" id="IPR040978">
    <property type="entry name" value="Isocitrate_DH_TT1725_C"/>
</dbReference>
<evidence type="ECO:0000313" key="20">
    <source>
        <dbReference type="EMBL" id="PFG72918.1"/>
    </source>
</evidence>
<feature type="domain" description="Isopropylmalate dehydrogenase-like" evidence="19">
    <location>
        <begin position="5"/>
        <end position="336"/>
    </location>
</feature>
<evidence type="ECO:0000256" key="3">
    <source>
        <dbReference type="ARBA" id="ARBA00007769"/>
    </source>
</evidence>
<comment type="catalytic activity">
    <reaction evidence="14">
        <text>D-threo-isocitrate + NADP(+) = 2-oxoglutarate + CO2 + NADPH</text>
        <dbReference type="Rhea" id="RHEA:19629"/>
        <dbReference type="ChEBI" id="CHEBI:15562"/>
        <dbReference type="ChEBI" id="CHEBI:16526"/>
        <dbReference type="ChEBI" id="CHEBI:16810"/>
        <dbReference type="ChEBI" id="CHEBI:57783"/>
        <dbReference type="ChEBI" id="CHEBI:58349"/>
        <dbReference type="EC" id="1.1.1.42"/>
    </reaction>
</comment>
<evidence type="ECO:0000256" key="8">
    <source>
        <dbReference type="ARBA" id="ARBA00022532"/>
    </source>
</evidence>
<accession>A0A2A9HAZ0</accession>
<dbReference type="GO" id="GO:0006097">
    <property type="term" value="P:glyoxylate cycle"/>
    <property type="evidence" value="ECO:0007669"/>
    <property type="project" value="UniProtKB-KW"/>
</dbReference>
<dbReference type="InterPro" id="IPR046997">
    <property type="entry name" value="Isocitrate_DH_TT1725_C_sf"/>
</dbReference>
<dbReference type="SMART" id="SM01329">
    <property type="entry name" value="Iso_dh"/>
    <property type="match status" value="1"/>
</dbReference>
<dbReference type="NCBIfam" id="NF006673">
    <property type="entry name" value="PRK09222.1"/>
    <property type="match status" value="1"/>
</dbReference>
<evidence type="ECO:0000256" key="2">
    <source>
        <dbReference type="ARBA" id="ARBA00001946"/>
    </source>
</evidence>
<sequence>MAKIPITVARGDGIGPEIMDATLRILEAAGAELEIEEIEIGEQAYLKGYSAGIAPEAWESLRRTKVFLKAPITTPQGGGFKSLNVTVRKTLGLYANVRPCTAYAPFVETKHPGMDVVIIRENEEDLYAGIEHRQTDQVYQCLKLITRPGTEKIVRYAFEYARMNGRKKVTCFTKDNIMKMTDGLFHKVFEEVAAEYPGIEAEHWIVDIGAAKLADTPEAFDVVVLPNLYGDILSDVAAQIAGSVGLAGSANIGEHGAMFEAIHGSAPRRAGQDLANPSGLLLGAVMMLVHIGQSDVATRVHNAWLRTIEDGIHTYDIYDPGVSKEKVGTRAFADAVIARLGQEPQHLKPVRYTAEGRFTPPPLKPQPRAKKETIGVDVFVHDPETTPDGLAARLQALEGDGLHLAMITNRGVKVWPEGLPETFCTDHWRCRFKADGPISHTAIVGLLGRLAGAGIDFIKTEHLCTFDGEEAFSKGQGE</sequence>
<evidence type="ECO:0000256" key="5">
    <source>
        <dbReference type="ARBA" id="ARBA00013013"/>
    </source>
</evidence>
<dbReference type="AlphaFoldDB" id="A0A2A9HAZ0"/>
<dbReference type="GO" id="GO:0004449">
    <property type="term" value="F:isocitrate dehydrogenase (NAD+) activity"/>
    <property type="evidence" value="ECO:0007669"/>
    <property type="project" value="TreeGrafter"/>
</dbReference>
<organism evidence="20 21">
    <name type="scientific">Tepidiforma thermophila (strain KCTC 52669 / CGMCC 1.13589 / G233)</name>
    <dbReference type="NCBI Taxonomy" id="2761530"/>
    <lineage>
        <taxon>Bacteria</taxon>
        <taxon>Bacillati</taxon>
        <taxon>Chloroflexota</taxon>
        <taxon>Tepidiformia</taxon>
        <taxon>Tepidiformales</taxon>
        <taxon>Tepidiformaceae</taxon>
        <taxon>Tepidiforma</taxon>
    </lineage>
</organism>
<dbReference type="Gene3D" id="3.40.718.10">
    <property type="entry name" value="Isopropylmalate Dehydrogenase"/>
    <property type="match status" value="1"/>
</dbReference>
<evidence type="ECO:0000256" key="6">
    <source>
        <dbReference type="ARBA" id="ARBA00019562"/>
    </source>
</evidence>
<comment type="cofactor">
    <cofactor evidence="1">
        <name>Mn(2+)</name>
        <dbReference type="ChEBI" id="CHEBI:29035"/>
    </cofactor>
</comment>
<evidence type="ECO:0000256" key="1">
    <source>
        <dbReference type="ARBA" id="ARBA00001936"/>
    </source>
</evidence>
<keyword evidence="21" id="KW-1185">Reference proteome</keyword>
<protein>
    <recommendedName>
        <fullName evidence="6">Isocitrate dehydrogenase [NADP]</fullName>
        <ecNumber evidence="5">1.1.1.42</ecNumber>
    </recommendedName>
    <alternativeName>
        <fullName evidence="15">IDP</fullName>
    </alternativeName>
    <alternativeName>
        <fullName evidence="16">NADP(+)-specific ICDH</fullName>
    </alternativeName>
    <alternativeName>
        <fullName evidence="17">Oxalosuccinate decarboxylase</fullName>
    </alternativeName>
</protein>
<comment type="function">
    <text evidence="18">Catalyzes the oxidative decarboxylation of isocitrate to 2-oxoglutarate and carbon dioxide with the concomitant reduction of NADP(+).</text>
</comment>
<evidence type="ECO:0000256" key="18">
    <source>
        <dbReference type="ARBA" id="ARBA00046127"/>
    </source>
</evidence>
<evidence type="ECO:0000256" key="13">
    <source>
        <dbReference type="ARBA" id="ARBA00023211"/>
    </source>
</evidence>
<comment type="cofactor">
    <cofactor evidence="2">
        <name>Mg(2+)</name>
        <dbReference type="ChEBI" id="CHEBI:18420"/>
    </cofactor>
</comment>
<dbReference type="SUPFAM" id="SSF53659">
    <property type="entry name" value="Isocitrate/Isopropylmalate dehydrogenase-like"/>
    <property type="match status" value="1"/>
</dbReference>
<dbReference type="RefSeq" id="WP_098502413.1">
    <property type="nucleotide sequence ID" value="NZ_PDJQ01000001.1"/>
</dbReference>
<evidence type="ECO:0000256" key="10">
    <source>
        <dbReference type="ARBA" id="ARBA00022842"/>
    </source>
</evidence>
<dbReference type="InterPro" id="IPR024084">
    <property type="entry name" value="IsoPropMal-DH-like_dom"/>
</dbReference>
<evidence type="ECO:0000313" key="21">
    <source>
        <dbReference type="Proteomes" id="UP000223071"/>
    </source>
</evidence>
<dbReference type="Pfam" id="PF18324">
    <property type="entry name" value="Isocitrate_DH_C_bact"/>
    <property type="match status" value="1"/>
</dbReference>
<keyword evidence="7" id="KW-0329">Glyoxylate bypass</keyword>
<dbReference type="EC" id="1.1.1.42" evidence="5"/>
<dbReference type="GO" id="GO:0006099">
    <property type="term" value="P:tricarboxylic acid cycle"/>
    <property type="evidence" value="ECO:0007669"/>
    <property type="project" value="UniProtKB-KW"/>
</dbReference>
<evidence type="ECO:0000256" key="14">
    <source>
        <dbReference type="ARBA" id="ARBA00023554"/>
    </source>
</evidence>
<reference evidence="20 21" key="1">
    <citation type="submission" date="2017-09" db="EMBL/GenBank/DDBJ databases">
        <title>Sequencing the genomes of two abundant thermophiles in Great Basin hot springs: Thermocrinis jamiesonii and novel Chloroflexi Thermoflexus hugenholtzii.</title>
        <authorList>
            <person name="Hedlund B."/>
        </authorList>
    </citation>
    <scope>NUCLEOTIDE SEQUENCE [LARGE SCALE GENOMIC DNA]</scope>
    <source>
        <strain evidence="20 21">G233</strain>
    </source>
</reference>
<dbReference type="Gene3D" id="3.30.70.1570">
    <property type="match status" value="1"/>
</dbReference>
<dbReference type="NCBIfam" id="TIGR02924">
    <property type="entry name" value="ICDH_alpha"/>
    <property type="match status" value="1"/>
</dbReference>
<evidence type="ECO:0000256" key="4">
    <source>
        <dbReference type="ARBA" id="ARBA00011738"/>
    </source>
</evidence>
<dbReference type="GO" id="GO:0006102">
    <property type="term" value="P:isocitrate metabolic process"/>
    <property type="evidence" value="ECO:0007669"/>
    <property type="project" value="TreeGrafter"/>
</dbReference>
<evidence type="ECO:0000256" key="17">
    <source>
        <dbReference type="ARBA" id="ARBA00031098"/>
    </source>
</evidence>
<evidence type="ECO:0000256" key="12">
    <source>
        <dbReference type="ARBA" id="ARBA00023002"/>
    </source>
</evidence>
<keyword evidence="11" id="KW-0521">NADP</keyword>
<evidence type="ECO:0000256" key="11">
    <source>
        <dbReference type="ARBA" id="ARBA00022857"/>
    </source>
</evidence>
<dbReference type="PANTHER" id="PTHR11835">
    <property type="entry name" value="DECARBOXYLATING DEHYDROGENASES-ISOCITRATE, ISOPROPYLMALATE, TARTRATE"/>
    <property type="match status" value="1"/>
</dbReference>
<dbReference type="FunFam" id="3.40.718.10:FF:000020">
    <property type="entry name" value="Isocitrate dehydrogenase"/>
    <property type="match status" value="1"/>
</dbReference>
<dbReference type="GO" id="GO:0000287">
    <property type="term" value="F:magnesium ion binding"/>
    <property type="evidence" value="ECO:0007669"/>
    <property type="project" value="InterPro"/>
</dbReference>
<dbReference type="Pfam" id="PF00180">
    <property type="entry name" value="Iso_dh"/>
    <property type="match status" value="1"/>
</dbReference>
<evidence type="ECO:0000256" key="7">
    <source>
        <dbReference type="ARBA" id="ARBA00022435"/>
    </source>
</evidence>
<keyword evidence="13" id="KW-0464">Manganese</keyword>
<comment type="similarity">
    <text evidence="3">Belongs to the isocitrate and isopropylmalate dehydrogenases family.</text>
</comment>
<dbReference type="GO" id="GO:0004450">
    <property type="term" value="F:isocitrate dehydrogenase (NADP+) activity"/>
    <property type="evidence" value="ECO:0007669"/>
    <property type="project" value="UniProtKB-EC"/>
</dbReference>
<dbReference type="InterPro" id="IPR014273">
    <property type="entry name" value="Isocitrate_DH_bac-typ"/>
</dbReference>
<evidence type="ECO:0000256" key="15">
    <source>
        <dbReference type="ARBA" id="ARBA00029765"/>
    </source>
</evidence>
<keyword evidence="10" id="KW-0460">Magnesium</keyword>
<evidence type="ECO:0000256" key="16">
    <source>
        <dbReference type="ARBA" id="ARBA00029990"/>
    </source>
</evidence>
<name>A0A2A9HAZ0_TEPT2</name>
<dbReference type="Proteomes" id="UP000223071">
    <property type="component" value="Unassembled WGS sequence"/>
</dbReference>
<gene>
    <name evidence="20" type="ORF">A9A59_0111</name>
</gene>
<comment type="subunit">
    <text evidence="4">Homodimer.</text>
</comment>
<dbReference type="PANTHER" id="PTHR11835:SF43">
    <property type="entry name" value="ISOPROPYLMALATE DEHYDROGENASE-LIKE DOMAIN-CONTAINING PROTEIN"/>
    <property type="match status" value="1"/>
</dbReference>